<dbReference type="Gene3D" id="3.40.50.300">
    <property type="entry name" value="P-loop containing nucleotide triphosphate hydrolases"/>
    <property type="match status" value="1"/>
</dbReference>
<evidence type="ECO:0000313" key="1">
    <source>
        <dbReference type="EMBL" id="GGM93487.1"/>
    </source>
</evidence>
<comment type="caution">
    <text evidence="1">The sequence shown here is derived from an EMBL/GenBank/DDBJ whole genome shotgun (WGS) entry which is preliminary data.</text>
</comment>
<dbReference type="SUPFAM" id="SSF52540">
    <property type="entry name" value="P-loop containing nucleoside triphosphate hydrolases"/>
    <property type="match status" value="1"/>
</dbReference>
<keyword evidence="2" id="KW-1185">Reference proteome</keyword>
<dbReference type="InterPro" id="IPR027417">
    <property type="entry name" value="P-loop_NTPase"/>
</dbReference>
<evidence type="ECO:0008006" key="3">
    <source>
        <dbReference type="Google" id="ProtNLM"/>
    </source>
</evidence>
<dbReference type="RefSeq" id="WP_189155679.1">
    <property type="nucleotide sequence ID" value="NZ_BMNC01000004.1"/>
</dbReference>
<evidence type="ECO:0000313" key="2">
    <source>
        <dbReference type="Proteomes" id="UP000597656"/>
    </source>
</evidence>
<dbReference type="EMBL" id="BMNC01000004">
    <property type="protein sequence ID" value="GGM93487.1"/>
    <property type="molecule type" value="Genomic_DNA"/>
</dbReference>
<organism evidence="1 2">
    <name type="scientific">Lentzea pudingi</name>
    <dbReference type="NCBI Taxonomy" id="1789439"/>
    <lineage>
        <taxon>Bacteria</taxon>
        <taxon>Bacillati</taxon>
        <taxon>Actinomycetota</taxon>
        <taxon>Actinomycetes</taxon>
        <taxon>Pseudonocardiales</taxon>
        <taxon>Pseudonocardiaceae</taxon>
        <taxon>Lentzea</taxon>
    </lineage>
</organism>
<name>A0ABQ2HW79_9PSEU</name>
<gene>
    <name evidence="1" type="ORF">GCM10011609_33760</name>
</gene>
<accession>A0ABQ2HW79</accession>
<proteinExistence type="predicted"/>
<sequence>MRYDLTRLGAQEFEEMSQSLTIAVLGSAVSVFGAGPDGGREATFEGRMRYPQPEPASGPWNGYGILQAKFRRTAGQTGPDTDWFLGEVRKELENWVKVGARRTTKGRLPQYLVFSTNVVLSPDPGRGGIDKVDQLIRHYVTTKGLELKDWAVWHHDQICRFLDVHDGVRRTYSGFTLTGDVLSEAYRALTSLKPDQVPPTDFSTLLTGQAAKELMAQQWVRLGQAGAPNNRKLQLSNVAIDLPAQLEPGPDGESHSEAVEGVVAHIVQHGNRIRRGKPASADLPHLTVVGGPGQGKTTLGQLLCQVYRVALLSERPSHTLGPDVPEMLRRYQDHLSTLNIPTPRCNRWPVRVALSQFADALAVRPSISLLDYIADLARATGPINALMTRAWLREWPWLVVLDGLDEVADPETREATLSAVRDFLVDAAQAEADLLVVATTRPQGYRGELSPAYYRQLTLQPMRADNSLEYAEHLAGLQYTDDPEMHDLLVQRLRTAAAEPLTARLMHTPLQVTIMTLLLERRARAPQDRHGLFEAYYKTLYEREVGKDTPDSRLLEQQRNNIDRVHERAGLLLQIRAEHAGEAEAHLPERDLRSMIHDRLVEEGYDEEKATWMAGRLLVLATDRLVLLVGMPRATIGFEVRSLQELMAGRALFTAGDAKLLEVLKHLAVSAHWRNTWLFAASRVFVEHEPLRSDMILMLQELDTTDSLAGWLMPGARLALDMLDEDIAAQQPRYTQLLLTRALRLLDTYPGDTVNRLMSVVHRITSRDLDLIRLVLDAIDTRISSHGKATVTALDALAAWARHSGDASISARSRVDKIRNNPPPALEEAVHELRMYSSNEIWQRQGLDRPRGERETLDSVLLRSVAEAHPPSDQRSRLERAAELLTQSTTLTADFRDPKLQRSIIELVNGLDPRLWRHATEVHQLLQHWHTRQPVDVDVIVGLTKPPAQEL</sequence>
<protein>
    <recommendedName>
        <fullName evidence="3">NACHT domain-containing protein</fullName>
    </recommendedName>
</protein>
<dbReference type="Proteomes" id="UP000597656">
    <property type="component" value="Unassembled WGS sequence"/>
</dbReference>
<reference evidence="2" key="1">
    <citation type="journal article" date="2019" name="Int. J. Syst. Evol. Microbiol.">
        <title>The Global Catalogue of Microorganisms (GCM) 10K type strain sequencing project: providing services to taxonomists for standard genome sequencing and annotation.</title>
        <authorList>
            <consortium name="The Broad Institute Genomics Platform"/>
            <consortium name="The Broad Institute Genome Sequencing Center for Infectious Disease"/>
            <person name="Wu L."/>
            <person name="Ma J."/>
        </authorList>
    </citation>
    <scope>NUCLEOTIDE SEQUENCE [LARGE SCALE GENOMIC DNA]</scope>
    <source>
        <strain evidence="2">CGMCC 4.7319</strain>
    </source>
</reference>